<organism evidence="2 3">
    <name type="scientific">Asticcacaulis benevestitus DSM 16100 = ATCC BAA-896</name>
    <dbReference type="NCBI Taxonomy" id="1121022"/>
    <lineage>
        <taxon>Bacteria</taxon>
        <taxon>Pseudomonadati</taxon>
        <taxon>Pseudomonadota</taxon>
        <taxon>Alphaproteobacteria</taxon>
        <taxon>Caulobacterales</taxon>
        <taxon>Caulobacteraceae</taxon>
        <taxon>Asticcacaulis</taxon>
    </lineage>
</organism>
<dbReference type="AlphaFoldDB" id="V4PQ51"/>
<dbReference type="RefSeq" id="WP_018083414.1">
    <property type="nucleotide sequence ID" value="NZ_AQWM01000031.1"/>
</dbReference>
<evidence type="ECO:0000313" key="3">
    <source>
        <dbReference type="Proteomes" id="UP000017837"/>
    </source>
</evidence>
<dbReference type="STRING" id="1121022.GCA_000376105_03732"/>
<dbReference type="PANTHER" id="PTHR11614">
    <property type="entry name" value="PHOSPHOLIPASE-RELATED"/>
    <property type="match status" value="1"/>
</dbReference>
<dbReference type="Proteomes" id="UP000017837">
    <property type="component" value="Unassembled WGS sequence"/>
</dbReference>
<evidence type="ECO:0000259" key="1">
    <source>
        <dbReference type="Pfam" id="PF12146"/>
    </source>
</evidence>
<gene>
    <name evidence="2" type="ORF">ABENE_17185</name>
</gene>
<proteinExistence type="predicted"/>
<reference evidence="2 3" key="1">
    <citation type="journal article" date="2014" name="Nature">
        <title>Sequential evolution of bacterial morphology by co-option of a developmental regulator.</title>
        <authorList>
            <person name="Jiang C."/>
            <person name="Brown P.J."/>
            <person name="Ducret A."/>
            <person name="Brun Y.V."/>
        </authorList>
    </citation>
    <scope>NUCLEOTIDE SEQUENCE [LARGE SCALE GENOMIC DNA]</scope>
    <source>
        <strain evidence="2 3">DSM 16100</strain>
    </source>
</reference>
<evidence type="ECO:0000313" key="2">
    <source>
        <dbReference type="EMBL" id="ESQ87600.1"/>
    </source>
</evidence>
<dbReference type="OrthoDB" id="7375358at2"/>
<dbReference type="InterPro" id="IPR029058">
    <property type="entry name" value="AB_hydrolase_fold"/>
</dbReference>
<dbReference type="InterPro" id="IPR022742">
    <property type="entry name" value="Hydrolase_4"/>
</dbReference>
<dbReference type="eggNOG" id="COG1647">
    <property type="taxonomic scope" value="Bacteria"/>
</dbReference>
<keyword evidence="3" id="KW-1185">Reference proteome</keyword>
<dbReference type="Gene3D" id="3.40.50.1820">
    <property type="entry name" value="alpha/beta hydrolase"/>
    <property type="match status" value="1"/>
</dbReference>
<dbReference type="InterPro" id="IPR012354">
    <property type="entry name" value="Esterase_lipase"/>
</dbReference>
<comment type="caution">
    <text evidence="2">The sequence shown here is derived from an EMBL/GenBank/DDBJ whole genome shotgun (WGS) entry which is preliminary data.</text>
</comment>
<accession>V4PQ51</accession>
<dbReference type="GO" id="GO:0052689">
    <property type="term" value="F:carboxylic ester hydrolase activity"/>
    <property type="evidence" value="ECO:0007669"/>
    <property type="project" value="InterPro"/>
</dbReference>
<dbReference type="PIRSF" id="PIRSF017388">
    <property type="entry name" value="Esterase_lipase"/>
    <property type="match status" value="1"/>
</dbReference>
<name>V4PQ51_9CAUL</name>
<dbReference type="PATRIC" id="fig|1121022.4.peg.3506"/>
<sequence>MSPLDITLRKQHRKAVILVHGLTGAPDEMRYLAKKLSDHGYDVYVPLLSGHGGAYANVIRTGWRDWLQTLTLCYDRIAPDYDHIHVAGICVGGMLGLMLASQRTLSSCTVYSAVFEFDGWSMPRHYAILRAAWPLIYLLPPVGSIIIPETYPFGLKDERLRTLAATSQDSLIKGALDGMPLKSIADMYRLGRAVLDIAPTLNTPTLIIHAEEDEIGSVKNAHRLKSALGPQARLAILNDSYHMIHVDRERSKVVALTLEALGYASEALDCAHPGYRVYA</sequence>
<dbReference type="SUPFAM" id="SSF53474">
    <property type="entry name" value="alpha/beta-Hydrolases"/>
    <property type="match status" value="1"/>
</dbReference>
<feature type="domain" description="Serine aminopeptidase S33" evidence="1">
    <location>
        <begin position="11"/>
        <end position="249"/>
    </location>
</feature>
<dbReference type="InterPro" id="IPR051044">
    <property type="entry name" value="MAG_DAG_Lipase"/>
</dbReference>
<protein>
    <recommendedName>
        <fullName evidence="1">Serine aminopeptidase S33 domain-containing protein</fullName>
    </recommendedName>
</protein>
<dbReference type="Pfam" id="PF12146">
    <property type="entry name" value="Hydrolase_4"/>
    <property type="match status" value="1"/>
</dbReference>
<dbReference type="EMBL" id="AWGB01000043">
    <property type="protein sequence ID" value="ESQ87600.1"/>
    <property type="molecule type" value="Genomic_DNA"/>
</dbReference>